<keyword evidence="3" id="KW-1185">Reference proteome</keyword>
<feature type="domain" description="BLUF" evidence="1">
    <location>
        <begin position="2"/>
        <end position="93"/>
    </location>
</feature>
<dbReference type="EMBL" id="JBHRTI010000004">
    <property type="protein sequence ID" value="MFC3148018.1"/>
    <property type="molecule type" value="Genomic_DNA"/>
</dbReference>
<name>A0ABV7H5H3_9BURK</name>
<comment type="caution">
    <text evidence="2">The sequence shown here is derived from an EMBL/GenBank/DDBJ whole genome shotgun (WGS) entry which is preliminary data.</text>
</comment>
<dbReference type="SUPFAM" id="SSF54975">
    <property type="entry name" value="Acylphosphatase/BLUF domain-like"/>
    <property type="match status" value="1"/>
</dbReference>
<dbReference type="PROSITE" id="PS50925">
    <property type="entry name" value="BLUF"/>
    <property type="match status" value="1"/>
</dbReference>
<sequence length="152" mass="16843">MLVRMLYVSRATGPISRASVDSILAQSRAHNPDLGVTGILCWGGDIFMQVLEGGRGPVNQLYNQIVRDERHKDVVMLHYEEITERRFAGWTMGQVHLEKLNPSILLKYSEKPVLDPYAVSGKVSVALLEELIQTAAIIGRAESTRVALASNQ</sequence>
<proteinExistence type="predicted"/>
<evidence type="ECO:0000259" key="1">
    <source>
        <dbReference type="PROSITE" id="PS50925"/>
    </source>
</evidence>
<evidence type="ECO:0000313" key="3">
    <source>
        <dbReference type="Proteomes" id="UP001595556"/>
    </source>
</evidence>
<reference evidence="3" key="1">
    <citation type="journal article" date="2019" name="Int. J. Syst. Evol. Microbiol.">
        <title>The Global Catalogue of Microorganisms (GCM) 10K type strain sequencing project: providing services to taxonomists for standard genome sequencing and annotation.</title>
        <authorList>
            <consortium name="The Broad Institute Genomics Platform"/>
            <consortium name="The Broad Institute Genome Sequencing Center for Infectious Disease"/>
            <person name="Wu L."/>
            <person name="Ma J."/>
        </authorList>
    </citation>
    <scope>NUCLEOTIDE SEQUENCE [LARGE SCALE GENOMIC DNA]</scope>
    <source>
        <strain evidence="3">KCTC 52168</strain>
    </source>
</reference>
<dbReference type="Pfam" id="PF04940">
    <property type="entry name" value="BLUF"/>
    <property type="match status" value="1"/>
</dbReference>
<dbReference type="InterPro" id="IPR036046">
    <property type="entry name" value="Acylphosphatase-like_dom_sf"/>
</dbReference>
<evidence type="ECO:0000313" key="2">
    <source>
        <dbReference type="EMBL" id="MFC3148018.1"/>
    </source>
</evidence>
<dbReference type="Proteomes" id="UP001595556">
    <property type="component" value="Unassembled WGS sequence"/>
</dbReference>
<dbReference type="RefSeq" id="WP_377303586.1">
    <property type="nucleotide sequence ID" value="NZ_CP180191.1"/>
</dbReference>
<protein>
    <submittedName>
        <fullName evidence="2">BLUF domain-containing protein</fullName>
    </submittedName>
</protein>
<accession>A0ABV7H5H3</accession>
<organism evidence="2 3">
    <name type="scientific">Piscinibacterium candidicorallinum</name>
    <dbReference type="NCBI Taxonomy" id="1793872"/>
    <lineage>
        <taxon>Bacteria</taxon>
        <taxon>Pseudomonadati</taxon>
        <taxon>Pseudomonadota</taxon>
        <taxon>Betaproteobacteria</taxon>
        <taxon>Burkholderiales</taxon>
        <taxon>Piscinibacterium</taxon>
    </lineage>
</organism>
<gene>
    <name evidence="2" type="ORF">ACFOEN_10215</name>
</gene>
<dbReference type="InterPro" id="IPR007024">
    <property type="entry name" value="BLUF_domain"/>
</dbReference>
<dbReference type="Gene3D" id="3.30.70.100">
    <property type="match status" value="1"/>
</dbReference>
<dbReference type="SMART" id="SM01034">
    <property type="entry name" value="BLUF"/>
    <property type="match status" value="1"/>
</dbReference>